<evidence type="ECO:0000313" key="3">
    <source>
        <dbReference type="EMBL" id="ORY70319.1"/>
    </source>
</evidence>
<dbReference type="Pfam" id="PF00561">
    <property type="entry name" value="Abhydrolase_1"/>
    <property type="match status" value="1"/>
</dbReference>
<dbReference type="InterPro" id="IPR000073">
    <property type="entry name" value="AB_hydrolase_1"/>
</dbReference>
<proteinExistence type="predicted"/>
<evidence type="ECO:0000313" key="4">
    <source>
        <dbReference type="Proteomes" id="UP000193689"/>
    </source>
</evidence>
<dbReference type="PANTHER" id="PTHR43433:SF5">
    <property type="entry name" value="AB HYDROLASE-1 DOMAIN-CONTAINING PROTEIN"/>
    <property type="match status" value="1"/>
</dbReference>
<dbReference type="EMBL" id="MCFJ01000002">
    <property type="protein sequence ID" value="ORY70319.1"/>
    <property type="molecule type" value="Genomic_DNA"/>
</dbReference>
<organism evidence="3 4">
    <name type="scientific">Pseudomassariella vexata</name>
    <dbReference type="NCBI Taxonomy" id="1141098"/>
    <lineage>
        <taxon>Eukaryota</taxon>
        <taxon>Fungi</taxon>
        <taxon>Dikarya</taxon>
        <taxon>Ascomycota</taxon>
        <taxon>Pezizomycotina</taxon>
        <taxon>Sordariomycetes</taxon>
        <taxon>Xylariomycetidae</taxon>
        <taxon>Amphisphaeriales</taxon>
        <taxon>Pseudomassariaceae</taxon>
        <taxon>Pseudomassariella</taxon>
    </lineage>
</organism>
<evidence type="ECO:0000259" key="2">
    <source>
        <dbReference type="Pfam" id="PF00561"/>
    </source>
</evidence>
<dbReference type="RefSeq" id="XP_040720269.1">
    <property type="nucleotide sequence ID" value="XM_040855289.1"/>
</dbReference>
<accession>A0A1Y2EFI7</accession>
<feature type="region of interest" description="Disordered" evidence="1">
    <location>
        <begin position="197"/>
        <end position="219"/>
    </location>
</feature>
<dbReference type="AlphaFoldDB" id="A0A1Y2EFI7"/>
<dbReference type="Gene3D" id="3.40.50.1820">
    <property type="entry name" value="alpha/beta hydrolase"/>
    <property type="match status" value="1"/>
</dbReference>
<name>A0A1Y2EFI7_9PEZI</name>
<feature type="compositionally biased region" description="Polar residues" evidence="1">
    <location>
        <begin position="202"/>
        <end position="213"/>
    </location>
</feature>
<sequence>HLPLIDEVKKLPAFPTVLWQLEPHQSGLLPVAADRGGPLKISWEIHGDGPIKVAFICGLGFFKSSYQRQTMHFGHVHGDKYSMLILDNRGMGRSDCPLMRYSTSEMARDAIELFDHVGWTSPRQINLCGLSMGGMISQEIACLIPDRLCTLNLFCTAAAIENTTTFTENMMNRIMMLLPKSLDRSVQYAAKNIYAPGFPEQPDNSTLPDSSTPRVKPPPGGGEYLMFATNYERFAALEAYKQADPGFTKKGFLMQLVAAGWHHKSPAQLKEMADKVGRERILVLHGTQDGMISLPHGKKLIEYIQPAVGHIVEGMGHAPIIEKSAWLHELLEERFAEGEKLNGGVSA</sequence>
<dbReference type="Proteomes" id="UP000193689">
    <property type="component" value="Unassembled WGS sequence"/>
</dbReference>
<comment type="caution">
    <text evidence="3">The sequence shown here is derived from an EMBL/GenBank/DDBJ whole genome shotgun (WGS) entry which is preliminary data.</text>
</comment>
<keyword evidence="3" id="KW-0808">Transferase</keyword>
<reference evidence="3 4" key="1">
    <citation type="submission" date="2016-07" db="EMBL/GenBank/DDBJ databases">
        <title>Pervasive Adenine N6-methylation of Active Genes in Fungi.</title>
        <authorList>
            <consortium name="DOE Joint Genome Institute"/>
            <person name="Mondo S.J."/>
            <person name="Dannebaum R.O."/>
            <person name="Kuo R.C."/>
            <person name="Labutti K."/>
            <person name="Haridas S."/>
            <person name="Kuo A."/>
            <person name="Salamov A."/>
            <person name="Ahrendt S.R."/>
            <person name="Lipzen A."/>
            <person name="Sullivan W."/>
            <person name="Andreopoulos W.B."/>
            <person name="Clum A."/>
            <person name="Lindquist E."/>
            <person name="Daum C."/>
            <person name="Ramamoorthy G.K."/>
            <person name="Gryganskyi A."/>
            <person name="Culley D."/>
            <person name="Magnuson J.K."/>
            <person name="James T.Y."/>
            <person name="O'Malley M.A."/>
            <person name="Stajich J.E."/>
            <person name="Spatafora J.W."/>
            <person name="Visel A."/>
            <person name="Grigoriev I.V."/>
        </authorList>
    </citation>
    <scope>NUCLEOTIDE SEQUENCE [LARGE SCALE GENOMIC DNA]</scope>
    <source>
        <strain evidence="3 4">CBS 129021</strain>
    </source>
</reference>
<feature type="domain" description="AB hydrolase-1" evidence="2">
    <location>
        <begin position="80"/>
        <end position="323"/>
    </location>
</feature>
<dbReference type="InterPro" id="IPR029058">
    <property type="entry name" value="AB_hydrolase_fold"/>
</dbReference>
<dbReference type="PANTHER" id="PTHR43433">
    <property type="entry name" value="HYDROLASE, ALPHA/BETA FOLD FAMILY PROTEIN"/>
    <property type="match status" value="1"/>
</dbReference>
<dbReference type="GeneID" id="63771501"/>
<evidence type="ECO:0000256" key="1">
    <source>
        <dbReference type="SAM" id="MobiDB-lite"/>
    </source>
</evidence>
<dbReference type="InParanoid" id="A0A1Y2EFI7"/>
<dbReference type="GO" id="GO:0016740">
    <property type="term" value="F:transferase activity"/>
    <property type="evidence" value="ECO:0007669"/>
    <property type="project" value="UniProtKB-KW"/>
</dbReference>
<feature type="non-terminal residue" evidence="3">
    <location>
        <position position="1"/>
    </location>
</feature>
<dbReference type="InterPro" id="IPR050471">
    <property type="entry name" value="AB_hydrolase"/>
</dbReference>
<dbReference type="SUPFAM" id="SSF53474">
    <property type="entry name" value="alpha/beta-Hydrolases"/>
    <property type="match status" value="1"/>
</dbReference>
<dbReference type="STRING" id="1141098.A0A1Y2EFI7"/>
<dbReference type="OrthoDB" id="19657at2759"/>
<gene>
    <name evidence="3" type="ORF">BCR38DRAFT_334145</name>
</gene>
<protein>
    <submittedName>
        <fullName evidence="3">Glycylpeptide N-tetradecanoyltransferase</fullName>
    </submittedName>
</protein>
<keyword evidence="4" id="KW-1185">Reference proteome</keyword>